<sequence length="263" mass="29744">MLTYQACQRRSLSLYTRLDSRINVASPSASSFPVGSTQYRLSPPPIRPTYILCSHSPPPSLMHDAEPLEKEALSWMTLQTAQKYALHAIRLKHDGFKLTYEDRQRLKDTFETLRLDGKITKDPSWAAQWLTARLMTYLSRAFRINAIRFGVIDWIVVVQKYLGLALQSALSCRAGDVTVSNACADKECLLYKNIQLQVLKDPKSSAEDPFLDRVTMQAKTALRYTKDYKHGGSHDHIVILDSVEDPGLNVVDLLKLLVAHALR</sequence>
<dbReference type="EMBL" id="JAPEVA010000073">
    <property type="protein sequence ID" value="KAJ4401467.1"/>
    <property type="molecule type" value="Genomic_DNA"/>
</dbReference>
<evidence type="ECO:0000313" key="1">
    <source>
        <dbReference type="EMBL" id="KAJ4401467.1"/>
    </source>
</evidence>
<dbReference type="OrthoDB" id="3937853at2759"/>
<gene>
    <name evidence="1" type="ORF">N0V91_007901</name>
</gene>
<dbReference type="AlphaFoldDB" id="A0A9W9D582"/>
<reference evidence="1" key="1">
    <citation type="submission" date="2022-10" db="EMBL/GenBank/DDBJ databases">
        <title>Tapping the CABI collections for fungal endophytes: first genome assemblies for Collariella, Neodidymelliopsis, Ascochyta clinopodiicola, Didymella pomorum, Didymosphaeria variabile, Neocosmospora piperis and Neocucurbitaria cava.</title>
        <authorList>
            <person name="Hill R."/>
        </authorList>
    </citation>
    <scope>NUCLEOTIDE SEQUENCE</scope>
    <source>
        <strain evidence="1">IMI 355091</strain>
    </source>
</reference>
<dbReference type="Proteomes" id="UP001140510">
    <property type="component" value="Unassembled WGS sequence"/>
</dbReference>
<name>A0A9W9D582_9PLEO</name>
<evidence type="ECO:0000313" key="2">
    <source>
        <dbReference type="Proteomes" id="UP001140510"/>
    </source>
</evidence>
<accession>A0A9W9D582</accession>
<protein>
    <submittedName>
        <fullName evidence="1">Uncharacterized protein</fullName>
    </submittedName>
</protein>
<proteinExistence type="predicted"/>
<keyword evidence="2" id="KW-1185">Reference proteome</keyword>
<comment type="caution">
    <text evidence="1">The sequence shown here is derived from an EMBL/GenBank/DDBJ whole genome shotgun (WGS) entry which is preliminary data.</text>
</comment>
<organism evidence="1 2">
    <name type="scientific">Didymella pomorum</name>
    <dbReference type="NCBI Taxonomy" id="749634"/>
    <lineage>
        <taxon>Eukaryota</taxon>
        <taxon>Fungi</taxon>
        <taxon>Dikarya</taxon>
        <taxon>Ascomycota</taxon>
        <taxon>Pezizomycotina</taxon>
        <taxon>Dothideomycetes</taxon>
        <taxon>Pleosporomycetidae</taxon>
        <taxon>Pleosporales</taxon>
        <taxon>Pleosporineae</taxon>
        <taxon>Didymellaceae</taxon>
        <taxon>Didymella</taxon>
    </lineage>
</organism>